<evidence type="ECO:0000259" key="12">
    <source>
        <dbReference type="PROSITE" id="PS50979"/>
    </source>
</evidence>
<feature type="domain" description="ATP-grasp" evidence="11">
    <location>
        <begin position="114"/>
        <end position="306"/>
    </location>
</feature>
<evidence type="ECO:0000313" key="13">
    <source>
        <dbReference type="EMBL" id="KAL0066344.1"/>
    </source>
</evidence>
<dbReference type="InterPro" id="IPR000089">
    <property type="entry name" value="Biotin_lipoyl"/>
</dbReference>
<dbReference type="InterPro" id="IPR001117">
    <property type="entry name" value="Cu-oxidase_2nd"/>
</dbReference>
<dbReference type="CDD" id="cd13903">
    <property type="entry name" value="CuRO_3_Tv-LCC_like"/>
    <property type="match status" value="1"/>
</dbReference>
<dbReference type="InterPro" id="IPR011761">
    <property type="entry name" value="ATP-grasp"/>
</dbReference>
<evidence type="ECO:0000256" key="4">
    <source>
        <dbReference type="ARBA" id="ARBA00022723"/>
    </source>
</evidence>
<evidence type="ECO:0000256" key="10">
    <source>
        <dbReference type="PROSITE-ProRule" id="PRU00409"/>
    </source>
</evidence>
<keyword evidence="14" id="KW-1185">Reference proteome</keyword>
<keyword evidence="7" id="KW-0560">Oxidoreductase</keyword>
<dbReference type="Proteomes" id="UP001437256">
    <property type="component" value="Unassembled WGS sequence"/>
</dbReference>
<dbReference type="InterPro" id="IPR002355">
    <property type="entry name" value="Cu_oxidase_Cu_BS"/>
</dbReference>
<dbReference type="SUPFAM" id="SSF52440">
    <property type="entry name" value="PreATP-grasp domain"/>
    <property type="match status" value="1"/>
</dbReference>
<dbReference type="InterPro" id="IPR033138">
    <property type="entry name" value="Cu_oxidase_CS"/>
</dbReference>
<dbReference type="InterPro" id="IPR016185">
    <property type="entry name" value="PreATP-grasp_dom_sf"/>
</dbReference>
<dbReference type="InterPro" id="IPR005479">
    <property type="entry name" value="CPAse_ATP-bd"/>
</dbReference>
<dbReference type="InterPro" id="IPR001882">
    <property type="entry name" value="Biotin_BS"/>
</dbReference>
<dbReference type="InterPro" id="IPR011706">
    <property type="entry name" value="Cu-oxidase_C"/>
</dbReference>
<dbReference type="Pfam" id="PF00394">
    <property type="entry name" value="Cu-oxidase"/>
    <property type="match status" value="1"/>
</dbReference>
<dbReference type="Gene3D" id="2.60.40.420">
    <property type="entry name" value="Cupredoxins - blue copper proteins"/>
    <property type="match status" value="3"/>
</dbReference>
<evidence type="ECO:0000256" key="1">
    <source>
        <dbReference type="ARBA" id="ARBA00001953"/>
    </source>
</evidence>
<keyword evidence="3" id="KW-0436">Ligase</keyword>
<evidence type="ECO:0000256" key="8">
    <source>
        <dbReference type="ARBA" id="ARBA00023157"/>
    </source>
</evidence>
<reference evidence="13 14" key="1">
    <citation type="submission" date="2024-05" db="EMBL/GenBank/DDBJ databases">
        <title>A draft genome resource for the thread blight pathogen Marasmius tenuissimus strain MS-2.</title>
        <authorList>
            <person name="Yulfo-Soto G.E."/>
            <person name="Baruah I.K."/>
            <person name="Amoako-Attah I."/>
            <person name="Bukari Y."/>
            <person name="Meinhardt L.W."/>
            <person name="Bailey B.A."/>
            <person name="Cohen S.P."/>
        </authorList>
    </citation>
    <scope>NUCLEOTIDE SEQUENCE [LARGE SCALE GENOMIC DNA]</scope>
    <source>
        <strain evidence="13 14">MS-2</strain>
    </source>
</reference>
<dbReference type="Pfam" id="PF00289">
    <property type="entry name" value="Biotin_carb_N"/>
    <property type="match status" value="1"/>
</dbReference>
<comment type="cofactor">
    <cofactor evidence="1">
        <name>biotin</name>
        <dbReference type="ChEBI" id="CHEBI:57586"/>
    </cofactor>
</comment>
<dbReference type="Pfam" id="PF00364">
    <property type="entry name" value="Biotin_lipoyl"/>
    <property type="match status" value="1"/>
</dbReference>
<comment type="similarity">
    <text evidence="2">Belongs to the multicopper oxidase family.</text>
</comment>
<dbReference type="PROSITE" id="PS00080">
    <property type="entry name" value="MULTICOPPER_OXIDASE2"/>
    <property type="match status" value="1"/>
</dbReference>
<comment type="caution">
    <text evidence="13">The sequence shown here is derived from an EMBL/GenBank/DDBJ whole genome shotgun (WGS) entry which is preliminary data.</text>
</comment>
<accession>A0ABR2ZZ61</accession>
<evidence type="ECO:0000256" key="5">
    <source>
        <dbReference type="ARBA" id="ARBA00022741"/>
    </source>
</evidence>
<dbReference type="Pfam" id="PF02786">
    <property type="entry name" value="CPSase_L_D2"/>
    <property type="match status" value="1"/>
</dbReference>
<proteinExistence type="inferred from homology"/>
<dbReference type="InterPro" id="IPR005482">
    <property type="entry name" value="Biotin_COase_C"/>
</dbReference>
<dbReference type="InterPro" id="IPR008972">
    <property type="entry name" value="Cupredoxin"/>
</dbReference>
<evidence type="ECO:0000256" key="9">
    <source>
        <dbReference type="ARBA" id="ARBA00023267"/>
    </source>
</evidence>
<dbReference type="SUPFAM" id="SSF51246">
    <property type="entry name" value="Rudiment single hybrid motif"/>
    <property type="match status" value="1"/>
</dbReference>
<dbReference type="SUPFAM" id="SSF51230">
    <property type="entry name" value="Single hybrid motif"/>
    <property type="match status" value="1"/>
</dbReference>
<keyword evidence="4" id="KW-0479">Metal-binding</keyword>
<dbReference type="PROSITE" id="PS00867">
    <property type="entry name" value="CPSASE_2"/>
    <property type="match status" value="1"/>
</dbReference>
<dbReference type="SUPFAM" id="SSF49503">
    <property type="entry name" value="Cupredoxins"/>
    <property type="match status" value="3"/>
</dbReference>
<dbReference type="PROSITE" id="PS00188">
    <property type="entry name" value="BIOTIN"/>
    <property type="match status" value="1"/>
</dbReference>
<dbReference type="SUPFAM" id="SSF56059">
    <property type="entry name" value="Glutathione synthetase ATP-binding domain-like"/>
    <property type="match status" value="1"/>
</dbReference>
<evidence type="ECO:0000256" key="7">
    <source>
        <dbReference type="ARBA" id="ARBA00023002"/>
    </source>
</evidence>
<evidence type="ECO:0000259" key="11">
    <source>
        <dbReference type="PROSITE" id="PS50975"/>
    </source>
</evidence>
<dbReference type="PROSITE" id="PS00079">
    <property type="entry name" value="MULTICOPPER_OXIDASE1"/>
    <property type="match status" value="1"/>
</dbReference>
<dbReference type="PANTHER" id="PTHR45007">
    <property type="entry name" value="CARBOXYLASE, PUTATIVE (AFU_ORTHOLOGUE AFUA_5G07570)-RELATED"/>
    <property type="match status" value="1"/>
</dbReference>
<dbReference type="PANTHER" id="PTHR45007:SF1">
    <property type="entry name" value="CARBOXYLASE, PUTATIVE (AFU_ORTHOLOGUE AFUA_5G07570)-RELATED"/>
    <property type="match status" value="1"/>
</dbReference>
<dbReference type="Gene3D" id="2.40.50.100">
    <property type="match status" value="1"/>
</dbReference>
<evidence type="ECO:0000256" key="3">
    <source>
        <dbReference type="ARBA" id="ARBA00022598"/>
    </source>
</evidence>
<keyword evidence="5 10" id="KW-0547">Nucleotide-binding</keyword>
<keyword evidence="6 10" id="KW-0067">ATP-binding</keyword>
<evidence type="ECO:0000313" key="14">
    <source>
        <dbReference type="Proteomes" id="UP001437256"/>
    </source>
</evidence>
<dbReference type="InterPro" id="IPR011764">
    <property type="entry name" value="Biotin_carboxylation_dom"/>
</dbReference>
<dbReference type="Gene3D" id="3.30.470.20">
    <property type="entry name" value="ATP-grasp fold, B domain"/>
    <property type="match status" value="1"/>
</dbReference>
<keyword evidence="9" id="KW-0092">Biotin</keyword>
<feature type="domain" description="Biotin carboxylation" evidence="12">
    <location>
        <begin position="1"/>
        <end position="446"/>
    </location>
</feature>
<dbReference type="InterPro" id="IPR011054">
    <property type="entry name" value="Rudment_hybrid_motif"/>
</dbReference>
<dbReference type="EMBL" id="JBBXMP010000036">
    <property type="protein sequence ID" value="KAL0066344.1"/>
    <property type="molecule type" value="Genomic_DNA"/>
</dbReference>
<organism evidence="13 14">
    <name type="scientific">Marasmius tenuissimus</name>
    <dbReference type="NCBI Taxonomy" id="585030"/>
    <lineage>
        <taxon>Eukaryota</taxon>
        <taxon>Fungi</taxon>
        <taxon>Dikarya</taxon>
        <taxon>Basidiomycota</taxon>
        <taxon>Agaricomycotina</taxon>
        <taxon>Agaricomycetes</taxon>
        <taxon>Agaricomycetidae</taxon>
        <taxon>Agaricales</taxon>
        <taxon>Marasmiineae</taxon>
        <taxon>Marasmiaceae</taxon>
        <taxon>Marasmius</taxon>
    </lineage>
</organism>
<evidence type="ECO:0000256" key="6">
    <source>
        <dbReference type="ARBA" id="ARBA00022840"/>
    </source>
</evidence>
<gene>
    <name evidence="13" type="ORF">AAF712_006603</name>
</gene>
<dbReference type="PROSITE" id="PS50975">
    <property type="entry name" value="ATP_GRASP"/>
    <property type="match status" value="1"/>
</dbReference>
<dbReference type="Pfam" id="PF07732">
    <property type="entry name" value="Cu-oxidase_3"/>
    <property type="match status" value="1"/>
</dbReference>
<dbReference type="Pfam" id="PF02785">
    <property type="entry name" value="Biotin_carb_C"/>
    <property type="match status" value="1"/>
</dbReference>
<name>A0ABR2ZZ61_9AGAR</name>
<dbReference type="SMART" id="SM00878">
    <property type="entry name" value="Biotin_carb_C"/>
    <property type="match status" value="1"/>
</dbReference>
<dbReference type="InterPro" id="IPR011707">
    <property type="entry name" value="Cu-oxidase-like_N"/>
</dbReference>
<dbReference type="InterPro" id="IPR005481">
    <property type="entry name" value="BC-like_N"/>
</dbReference>
<evidence type="ECO:0000256" key="2">
    <source>
        <dbReference type="ARBA" id="ARBA00010609"/>
    </source>
</evidence>
<dbReference type="Pfam" id="PF07731">
    <property type="entry name" value="Cu-oxidase_2"/>
    <property type="match status" value="1"/>
</dbReference>
<dbReference type="CDD" id="cd06850">
    <property type="entry name" value="biotinyl_domain"/>
    <property type="match status" value="1"/>
</dbReference>
<sequence length="1141" mass="123536">MTRVLVANRGEIAIRVFRTAAELGWNTVALFTENDSSHATYADERIQLDGPLDYMNVEKIVECAINSKATHLHPGYGYLSESPELASACSSANIVFIGPSPETLRITSDKMRSRELAISLNVPVAPGKRVNSAEDVIELGRGVQFPVMIKALDGGGGRGIRICESESEVGEAFKRCLGESPSRQLFAEKALKGPGWKHVEIQIVGDGHEVVHLWERECSVQRRFQKIVETAPSSLPQSSVQPLIDSAMKMAAALQYRSLGTFEFMVNATTENWVFLEINPRVQVEHTVTEEITNIDLVQAQLQLSLPTNTLSSLSLTSKQMVPIGYAIQLRLTAEDPAKSFQLSPGTIRPEDIAWPAGRGIRVDTWLSSLEDQPFTVGTDFDSLLAKIIVHGASFKEATQRAKRALKELRLNANVQTNAAVLRGLLDHPEWSSGAIDTLWLERNLDSVLDLGRPTTPHSQTGIAGAVSTSTTSSASSYVTLQPGTIFHLNLSSTEKPSEPSTSHTMTLSSIALNTFPERLSGTLQTSFSGLGVVNFDLSQSTSSASTATLELADPNNPGHVGSPLTGKVVELHPALSGGDGGGRIRKGDTIAVLSVMKMESVISAPRDGWVAHVPKGVKVGVVVGEGTLLVMLEERRVLATSASASAAPNTLEVDMHLPLYPPPLRSQGELRIVNAELSPDGFSRIGVLADGQFPGPLITATKGEVLDITVYDELVDNSFYKSTSIHWHGLRQQGVAWADGPTQVTQCPISPGHSFRYRVRTDDLTGTYWYHSHIRGQYCDGLRGALVIYDPEDPHACLYDVDDESTVITLADCQANSTLINGLGRYQGGPATPLAVINVEQGKRYRFRLVAMVCDPNYIFSIDGHNMTIIEADGISHEALEVDSLQIFAAQRYSFVLNAQQPIDNYWIRANPSATGIPGFEGGINSAILRYKGAPEQEPTTDLHPLDNPGAPGEPVVDGADVNLNLAISFNSTAGRFQINGQTFVPPTVPVLLQILSGAKNAQSLLPSGSVYELPLNKTIQISMPNPDGVGSPHPMHLHGHHFDVIRSAGSSTYNFKNPVRRDVVSVGNSSTDNVTIRFRTDNAGPWFLHCHIEPHLGLGLAVVMAEGIQQTPEANPVPEEWNDLCPVYEATKANDLPLD</sequence>
<dbReference type="InterPro" id="IPR011053">
    <property type="entry name" value="Single_hybrid_motif"/>
</dbReference>
<keyword evidence="8" id="KW-1015">Disulfide bond</keyword>
<dbReference type="PROSITE" id="PS50979">
    <property type="entry name" value="BC"/>
    <property type="match status" value="1"/>
</dbReference>
<protein>
    <submittedName>
        <fullName evidence="13">Uncharacterized protein</fullName>
    </submittedName>
</protein>